<feature type="region of interest" description="Disordered" evidence="1">
    <location>
        <begin position="12"/>
        <end position="32"/>
    </location>
</feature>
<gene>
    <name evidence="2" type="ORF">E2562_028268</name>
</gene>
<evidence type="ECO:0000313" key="3">
    <source>
        <dbReference type="Proteomes" id="UP000479710"/>
    </source>
</evidence>
<name>A0A6G1E1Q7_9ORYZ</name>
<dbReference type="Proteomes" id="UP000479710">
    <property type="component" value="Unassembled WGS sequence"/>
</dbReference>
<proteinExistence type="predicted"/>
<accession>A0A6G1E1Q7</accession>
<reference evidence="2 3" key="1">
    <citation type="submission" date="2019-11" db="EMBL/GenBank/DDBJ databases">
        <title>Whole genome sequence of Oryza granulata.</title>
        <authorList>
            <person name="Li W."/>
        </authorList>
    </citation>
    <scope>NUCLEOTIDE SEQUENCE [LARGE SCALE GENOMIC DNA]</scope>
    <source>
        <strain evidence="3">cv. Menghai</strain>
        <tissue evidence="2">Leaf</tissue>
    </source>
</reference>
<evidence type="ECO:0000313" key="2">
    <source>
        <dbReference type="EMBL" id="KAF0919045.1"/>
    </source>
</evidence>
<dbReference type="EMBL" id="SPHZ02000005">
    <property type="protein sequence ID" value="KAF0919045.1"/>
    <property type="molecule type" value="Genomic_DNA"/>
</dbReference>
<evidence type="ECO:0000256" key="1">
    <source>
        <dbReference type="SAM" id="MobiDB-lite"/>
    </source>
</evidence>
<comment type="caution">
    <text evidence="2">The sequence shown here is derived from an EMBL/GenBank/DDBJ whole genome shotgun (WGS) entry which is preliminary data.</text>
</comment>
<organism evidence="2 3">
    <name type="scientific">Oryza meyeriana var. granulata</name>
    <dbReference type="NCBI Taxonomy" id="110450"/>
    <lineage>
        <taxon>Eukaryota</taxon>
        <taxon>Viridiplantae</taxon>
        <taxon>Streptophyta</taxon>
        <taxon>Embryophyta</taxon>
        <taxon>Tracheophyta</taxon>
        <taxon>Spermatophyta</taxon>
        <taxon>Magnoliopsida</taxon>
        <taxon>Liliopsida</taxon>
        <taxon>Poales</taxon>
        <taxon>Poaceae</taxon>
        <taxon>BOP clade</taxon>
        <taxon>Oryzoideae</taxon>
        <taxon>Oryzeae</taxon>
        <taxon>Oryzinae</taxon>
        <taxon>Oryza</taxon>
        <taxon>Oryza meyeriana</taxon>
    </lineage>
</organism>
<dbReference type="AlphaFoldDB" id="A0A6G1E1Q7"/>
<sequence>MPYHAVRLCCTHDGDNSRKSRRPLPPSVPRLPGLAAAWATHTSPSPGPRTPCVPLPPPGPCMPLLPMSCPAVHAP</sequence>
<keyword evidence="3" id="KW-1185">Reference proteome</keyword>
<protein>
    <submittedName>
        <fullName evidence="2">Uncharacterized protein</fullName>
    </submittedName>
</protein>